<organism evidence="2 3">
    <name type="scientific">Rhodopseudomonas palustris</name>
    <dbReference type="NCBI Taxonomy" id="1076"/>
    <lineage>
        <taxon>Bacteria</taxon>
        <taxon>Pseudomonadati</taxon>
        <taxon>Pseudomonadota</taxon>
        <taxon>Alphaproteobacteria</taxon>
        <taxon>Hyphomicrobiales</taxon>
        <taxon>Nitrobacteraceae</taxon>
        <taxon>Rhodopseudomonas</taxon>
    </lineage>
</organism>
<accession>A0AAX3E4V6</accession>
<reference evidence="2" key="1">
    <citation type="journal article" date="2022" name="Biol. Control">
        <title>In silico genomic analysis of Rhodopseudomonas palustris strains revealed potential biocontrol agents and crop yield enhancers.</title>
        <authorList>
            <person name="Surachat K."/>
            <person name="Kantachote D."/>
            <person name="Deachamag P."/>
            <person name="Wonglapsuwan M."/>
        </authorList>
    </citation>
    <scope>NUCLEOTIDE SEQUENCE</scope>
    <source>
        <strain evidence="2">TLS06</strain>
    </source>
</reference>
<feature type="chain" id="PRO_5043713216" evidence="1">
    <location>
        <begin position="33"/>
        <end position="102"/>
    </location>
</feature>
<protein>
    <submittedName>
        <fullName evidence="2">Uncharacterized protein</fullName>
    </submittedName>
</protein>
<feature type="signal peptide" evidence="1">
    <location>
        <begin position="1"/>
        <end position="32"/>
    </location>
</feature>
<dbReference type="AlphaFoldDB" id="A0AAX3E4V6"/>
<evidence type="ECO:0000256" key="1">
    <source>
        <dbReference type="SAM" id="SignalP"/>
    </source>
</evidence>
<evidence type="ECO:0000313" key="2">
    <source>
        <dbReference type="EMBL" id="UYO41797.1"/>
    </source>
</evidence>
<proteinExistence type="predicted"/>
<sequence length="102" mass="11050">MTASADHSARRFRFRIASLAAAALCATVTVNAASAQGTPEERRACRPDVMRLCRSEIPDVPAITACLIAKRTQLSQACSLVMFPNRHSDATHSRANRPVVTQ</sequence>
<name>A0AAX3E4V6_RHOPL</name>
<keyword evidence="1" id="KW-0732">Signal</keyword>
<dbReference type="EMBL" id="CP076676">
    <property type="protein sequence ID" value="UYO41797.1"/>
    <property type="molecule type" value="Genomic_DNA"/>
</dbReference>
<dbReference type="RefSeq" id="WP_264076444.1">
    <property type="nucleotide sequence ID" value="NZ_CP076676.1"/>
</dbReference>
<dbReference type="Proteomes" id="UP001163166">
    <property type="component" value="Chromosome"/>
</dbReference>
<gene>
    <name evidence="2" type="ORF">KQX62_11105</name>
</gene>
<evidence type="ECO:0000313" key="3">
    <source>
        <dbReference type="Proteomes" id="UP001163166"/>
    </source>
</evidence>